<accession>A0A238J2R3</accession>
<dbReference type="InterPro" id="IPR010280">
    <property type="entry name" value="U5_MeTrfase_fam"/>
</dbReference>
<keyword evidence="8" id="KW-1185">Reference proteome</keyword>
<keyword evidence="1" id="KW-0479">Metal-binding</keyword>
<dbReference type="EC" id="2.1.1.190" evidence="7"/>
<keyword evidence="5" id="KW-0411">Iron-sulfur</keyword>
<sequence>MTTVTIERLGLHGDGIASGPVYVARTLPGETVEGTLEGSRLTAPRIVTPSLDRISPKCRHYKSCGGCALQHASDGFVVDWQKDVVSRALEAVGLKAPIRNLHTSPTASRRRATLTGRRTKKGALVGFHGPASDTLIAVPDCQVMRPALLAALPALEEITSLAASRKSALRLSVTDTDTGLDVLVSAGKPLENAMQARLIDIANAAGFARISWDDDVIIQRVAPVLQMGTAPVPIPPGAFLQATAEGEAALLASVQDALGDARKVLDLFAGCGTFALPLSLGAEVHAVESEQSLLGALDAGWRHSKGCKRVTTERRDLFRRPLTPDELKHYDAIVIDPPRAGAEAQMSEIAAAQVQRIASVSCNPVTFAQDAAILTNSGYKLDWIDIVDQFRWSTHIEIAAGLTLV</sequence>
<evidence type="ECO:0000256" key="4">
    <source>
        <dbReference type="ARBA" id="ARBA00022691"/>
    </source>
</evidence>
<dbReference type="PANTHER" id="PTHR11061:SF49">
    <property type="entry name" value="23S RRNA (URACIL(1939)-C(5))-METHYLTRANSFERASE RLMD"/>
    <property type="match status" value="1"/>
</dbReference>
<dbReference type="Gene3D" id="2.40.50.140">
    <property type="entry name" value="Nucleic acid-binding proteins"/>
    <property type="match status" value="1"/>
</dbReference>
<dbReference type="SUPFAM" id="SSF53335">
    <property type="entry name" value="S-adenosyl-L-methionine-dependent methyltransferases"/>
    <property type="match status" value="1"/>
</dbReference>
<dbReference type="EMBL" id="FXXQ01000011">
    <property type="protein sequence ID" value="SMX24956.1"/>
    <property type="molecule type" value="Genomic_DNA"/>
</dbReference>
<keyword evidence="1" id="KW-0004">4Fe-4S</keyword>
<keyword evidence="4 6" id="KW-0949">S-adenosyl-L-methionine</keyword>
<evidence type="ECO:0000313" key="7">
    <source>
        <dbReference type="EMBL" id="SMX24956.1"/>
    </source>
</evidence>
<protein>
    <submittedName>
        <fullName evidence="7">23S rRNA (Uracil(1939)-C(5))-methyltransferase RlmD</fullName>
        <ecNumber evidence="7">2.1.1.190</ecNumber>
    </submittedName>
</protein>
<feature type="active site" description="Nucleophile" evidence="6">
    <location>
        <position position="362"/>
    </location>
</feature>
<keyword evidence="1" id="KW-0408">Iron</keyword>
<keyword evidence="3 6" id="KW-0808">Transferase</keyword>
<dbReference type="OrthoDB" id="9804590at2"/>
<evidence type="ECO:0000256" key="3">
    <source>
        <dbReference type="ARBA" id="ARBA00022679"/>
    </source>
</evidence>
<comment type="similarity">
    <text evidence="6">Belongs to the class I-like SAM-binding methyltransferase superfamily. RNA M5U methyltransferase family.</text>
</comment>
<evidence type="ECO:0000256" key="2">
    <source>
        <dbReference type="ARBA" id="ARBA00022603"/>
    </source>
</evidence>
<dbReference type="InterPro" id="IPR012340">
    <property type="entry name" value="NA-bd_OB-fold"/>
</dbReference>
<dbReference type="GO" id="GO:0070041">
    <property type="term" value="F:rRNA (uridine-C5-)-methyltransferase activity"/>
    <property type="evidence" value="ECO:0007669"/>
    <property type="project" value="TreeGrafter"/>
</dbReference>
<evidence type="ECO:0000256" key="1">
    <source>
        <dbReference type="ARBA" id="ARBA00022485"/>
    </source>
</evidence>
<reference evidence="7 8" key="1">
    <citation type="submission" date="2017-05" db="EMBL/GenBank/DDBJ databases">
        <authorList>
            <person name="Song R."/>
            <person name="Chenine A.L."/>
            <person name="Ruprecht R.M."/>
        </authorList>
    </citation>
    <scope>NUCLEOTIDE SEQUENCE [LARGE SCALE GENOMIC DNA]</scope>
    <source>
        <strain evidence="7 8">CECT 8489</strain>
    </source>
</reference>
<dbReference type="PROSITE" id="PS51687">
    <property type="entry name" value="SAM_MT_RNA_M5U"/>
    <property type="match status" value="1"/>
</dbReference>
<keyword evidence="2 6" id="KW-0489">Methyltransferase</keyword>
<feature type="binding site" evidence="6">
    <location>
        <position position="268"/>
    </location>
    <ligand>
        <name>S-adenosyl-L-methionine</name>
        <dbReference type="ChEBI" id="CHEBI:59789"/>
    </ligand>
</feature>
<dbReference type="GO" id="GO:0051539">
    <property type="term" value="F:4 iron, 4 sulfur cluster binding"/>
    <property type="evidence" value="ECO:0007669"/>
    <property type="project" value="UniProtKB-KW"/>
</dbReference>
<evidence type="ECO:0000256" key="5">
    <source>
        <dbReference type="ARBA" id="ARBA00023014"/>
    </source>
</evidence>
<organism evidence="7 8">
    <name type="scientific">Boseongicola aestuarii</name>
    <dbReference type="NCBI Taxonomy" id="1470561"/>
    <lineage>
        <taxon>Bacteria</taxon>
        <taxon>Pseudomonadati</taxon>
        <taxon>Pseudomonadota</taxon>
        <taxon>Alphaproteobacteria</taxon>
        <taxon>Rhodobacterales</taxon>
        <taxon>Paracoccaceae</taxon>
        <taxon>Boseongicola</taxon>
    </lineage>
</organism>
<dbReference type="InterPro" id="IPR029063">
    <property type="entry name" value="SAM-dependent_MTases_sf"/>
</dbReference>
<proteinExistence type="inferred from homology"/>
<name>A0A238J2R3_9RHOB</name>
<dbReference type="Gene3D" id="3.40.50.150">
    <property type="entry name" value="Vaccinia Virus protein VP39"/>
    <property type="match status" value="1"/>
</dbReference>
<feature type="binding site" evidence="6">
    <location>
        <position position="241"/>
    </location>
    <ligand>
        <name>S-adenosyl-L-methionine</name>
        <dbReference type="ChEBI" id="CHEBI:59789"/>
    </ligand>
</feature>
<feature type="binding site" evidence="6">
    <location>
        <position position="336"/>
    </location>
    <ligand>
        <name>S-adenosyl-L-methionine</name>
        <dbReference type="ChEBI" id="CHEBI:59789"/>
    </ligand>
</feature>
<evidence type="ECO:0000256" key="6">
    <source>
        <dbReference type="PROSITE-ProRule" id="PRU01024"/>
    </source>
</evidence>
<evidence type="ECO:0000313" key="8">
    <source>
        <dbReference type="Proteomes" id="UP000201838"/>
    </source>
</evidence>
<dbReference type="GO" id="GO:0070475">
    <property type="term" value="P:rRNA base methylation"/>
    <property type="evidence" value="ECO:0007669"/>
    <property type="project" value="TreeGrafter"/>
</dbReference>
<dbReference type="RefSeq" id="WP_093975160.1">
    <property type="nucleotide sequence ID" value="NZ_FXXQ01000011.1"/>
</dbReference>
<dbReference type="AlphaFoldDB" id="A0A238J2R3"/>
<dbReference type="Proteomes" id="UP000201838">
    <property type="component" value="Unassembled WGS sequence"/>
</dbReference>
<dbReference type="CDD" id="cd02440">
    <property type="entry name" value="AdoMet_MTases"/>
    <property type="match status" value="1"/>
</dbReference>
<dbReference type="Pfam" id="PF05958">
    <property type="entry name" value="tRNA_U5-meth_tr"/>
    <property type="match status" value="1"/>
</dbReference>
<dbReference type="Gene3D" id="2.40.50.1070">
    <property type="match status" value="1"/>
</dbReference>
<gene>
    <name evidence="7" type="primary">rlmD</name>
    <name evidence="7" type="ORF">BOA8489_03089</name>
</gene>
<feature type="binding site" evidence="6">
    <location>
        <position position="288"/>
    </location>
    <ligand>
        <name>S-adenosyl-L-methionine</name>
        <dbReference type="ChEBI" id="CHEBI:59789"/>
    </ligand>
</feature>
<dbReference type="PANTHER" id="PTHR11061">
    <property type="entry name" value="RNA M5U METHYLTRANSFERASE"/>
    <property type="match status" value="1"/>
</dbReference>